<sequence length="81" mass="9130">MAMVLRLLGMFFLPPCTRWVTGTLPVHSRSEGTFINPAQQEQIPNLYPTGSMSCFMLHLHIMVAECYHGPIGTMALGWMYV</sequence>
<reference evidence="2" key="1">
    <citation type="submission" date="2018-01" db="EMBL/GenBank/DDBJ databases">
        <title>An insight into the sialome of Amazonian anophelines.</title>
        <authorList>
            <person name="Ribeiro J.M."/>
            <person name="Scarpassa V."/>
            <person name="Calvo E."/>
        </authorList>
    </citation>
    <scope>NUCLEOTIDE SEQUENCE</scope>
    <source>
        <tissue evidence="2">Salivary glands</tissue>
    </source>
</reference>
<accession>A0A2M4B4U7</accession>
<dbReference type="AlphaFoldDB" id="A0A2M4B4U7"/>
<keyword evidence="1" id="KW-0732">Signal</keyword>
<protein>
    <submittedName>
        <fullName evidence="2">Putative secreted protein</fullName>
    </submittedName>
</protein>
<evidence type="ECO:0000313" key="2">
    <source>
        <dbReference type="EMBL" id="MBW48069.1"/>
    </source>
</evidence>
<organism evidence="2">
    <name type="scientific">Anopheles triannulatus</name>
    <dbReference type="NCBI Taxonomy" id="58253"/>
    <lineage>
        <taxon>Eukaryota</taxon>
        <taxon>Metazoa</taxon>
        <taxon>Ecdysozoa</taxon>
        <taxon>Arthropoda</taxon>
        <taxon>Hexapoda</taxon>
        <taxon>Insecta</taxon>
        <taxon>Pterygota</taxon>
        <taxon>Neoptera</taxon>
        <taxon>Endopterygota</taxon>
        <taxon>Diptera</taxon>
        <taxon>Nematocera</taxon>
        <taxon>Culicoidea</taxon>
        <taxon>Culicidae</taxon>
        <taxon>Anophelinae</taxon>
        <taxon>Anopheles</taxon>
    </lineage>
</organism>
<evidence type="ECO:0000256" key="1">
    <source>
        <dbReference type="SAM" id="SignalP"/>
    </source>
</evidence>
<feature type="chain" id="PRO_5014888922" evidence="1">
    <location>
        <begin position="20"/>
        <end position="81"/>
    </location>
</feature>
<dbReference type="EMBL" id="GGFK01014748">
    <property type="protein sequence ID" value="MBW48069.1"/>
    <property type="molecule type" value="Transcribed_RNA"/>
</dbReference>
<feature type="signal peptide" evidence="1">
    <location>
        <begin position="1"/>
        <end position="19"/>
    </location>
</feature>
<proteinExistence type="predicted"/>
<name>A0A2M4B4U7_9DIPT</name>